<evidence type="ECO:0000313" key="1">
    <source>
        <dbReference type="EMBL" id="GES91693.1"/>
    </source>
</evidence>
<evidence type="ECO:0000313" key="2">
    <source>
        <dbReference type="Proteomes" id="UP000615446"/>
    </source>
</evidence>
<name>A0A8H3LUU9_9GLOM</name>
<comment type="caution">
    <text evidence="1">The sequence shown here is derived from an EMBL/GenBank/DDBJ whole genome shotgun (WGS) entry which is preliminary data.</text>
</comment>
<organism evidence="1 2">
    <name type="scientific">Rhizophagus clarus</name>
    <dbReference type="NCBI Taxonomy" id="94130"/>
    <lineage>
        <taxon>Eukaryota</taxon>
        <taxon>Fungi</taxon>
        <taxon>Fungi incertae sedis</taxon>
        <taxon>Mucoromycota</taxon>
        <taxon>Glomeromycotina</taxon>
        <taxon>Glomeromycetes</taxon>
        <taxon>Glomerales</taxon>
        <taxon>Glomeraceae</taxon>
        <taxon>Rhizophagus</taxon>
    </lineage>
</organism>
<sequence length="98" mass="11118">MELVHKKNKKPRVAKGDSRKVYDAEGLVDKSAYRGIAKGELMVDGVWVSKVDRESMWVVFNRGVFKGVAKGDSRKVCDLMEFRLVKWIGKVCELMGRA</sequence>
<proteinExistence type="predicted"/>
<protein>
    <submittedName>
        <fullName evidence="1">Uncharacterized protein</fullName>
    </submittedName>
</protein>
<dbReference type="AlphaFoldDB" id="A0A8H3LUU9"/>
<gene>
    <name evidence="1" type="ORF">RCL2_001850200</name>
</gene>
<dbReference type="Proteomes" id="UP000615446">
    <property type="component" value="Unassembled WGS sequence"/>
</dbReference>
<accession>A0A8H3LUU9</accession>
<dbReference type="EMBL" id="BLAL01000206">
    <property type="protein sequence ID" value="GES91693.1"/>
    <property type="molecule type" value="Genomic_DNA"/>
</dbReference>
<reference evidence="1" key="1">
    <citation type="submission" date="2019-10" db="EMBL/GenBank/DDBJ databases">
        <title>Conservation and host-specific expression of non-tandemly repeated heterogenous ribosome RNA gene in arbuscular mycorrhizal fungi.</title>
        <authorList>
            <person name="Maeda T."/>
            <person name="Kobayashi Y."/>
            <person name="Nakagawa T."/>
            <person name="Ezawa T."/>
            <person name="Yamaguchi K."/>
            <person name="Bino T."/>
            <person name="Nishimoto Y."/>
            <person name="Shigenobu S."/>
            <person name="Kawaguchi M."/>
        </authorList>
    </citation>
    <scope>NUCLEOTIDE SEQUENCE</scope>
    <source>
        <strain evidence="1">HR1</strain>
    </source>
</reference>